<evidence type="ECO:0000313" key="5">
    <source>
        <dbReference type="Proteomes" id="UP000014760"/>
    </source>
</evidence>
<accession>R7TNC4</accession>
<dbReference type="Proteomes" id="UP000014760">
    <property type="component" value="Unassembled WGS sequence"/>
</dbReference>
<feature type="transmembrane region" description="Helical" evidence="2">
    <location>
        <begin position="135"/>
        <end position="159"/>
    </location>
</feature>
<protein>
    <recommendedName>
        <fullName evidence="6">Transmembrane protein</fullName>
    </recommendedName>
</protein>
<organism evidence="3">
    <name type="scientific">Capitella teleta</name>
    <name type="common">Polychaete worm</name>
    <dbReference type="NCBI Taxonomy" id="283909"/>
    <lineage>
        <taxon>Eukaryota</taxon>
        <taxon>Metazoa</taxon>
        <taxon>Spiralia</taxon>
        <taxon>Lophotrochozoa</taxon>
        <taxon>Annelida</taxon>
        <taxon>Polychaeta</taxon>
        <taxon>Sedentaria</taxon>
        <taxon>Scolecida</taxon>
        <taxon>Capitellidae</taxon>
        <taxon>Capitella</taxon>
    </lineage>
</organism>
<keyword evidence="2" id="KW-0472">Membrane</keyword>
<evidence type="ECO:0000313" key="3">
    <source>
        <dbReference type="EMBL" id="ELT92580.1"/>
    </source>
</evidence>
<dbReference type="AlphaFoldDB" id="R7TNC4"/>
<evidence type="ECO:0000256" key="1">
    <source>
        <dbReference type="SAM" id="MobiDB-lite"/>
    </source>
</evidence>
<evidence type="ECO:0000313" key="4">
    <source>
        <dbReference type="EnsemblMetazoa" id="CapteP219385"/>
    </source>
</evidence>
<dbReference type="EnsemblMetazoa" id="CapteT219385">
    <property type="protein sequence ID" value="CapteP219385"/>
    <property type="gene ID" value="CapteG219385"/>
</dbReference>
<reference evidence="3 5" key="2">
    <citation type="journal article" date="2013" name="Nature">
        <title>Insights into bilaterian evolution from three spiralian genomes.</title>
        <authorList>
            <person name="Simakov O."/>
            <person name="Marletaz F."/>
            <person name="Cho S.J."/>
            <person name="Edsinger-Gonzales E."/>
            <person name="Havlak P."/>
            <person name="Hellsten U."/>
            <person name="Kuo D.H."/>
            <person name="Larsson T."/>
            <person name="Lv J."/>
            <person name="Arendt D."/>
            <person name="Savage R."/>
            <person name="Osoegawa K."/>
            <person name="de Jong P."/>
            <person name="Grimwood J."/>
            <person name="Chapman J.A."/>
            <person name="Shapiro H."/>
            <person name="Aerts A."/>
            <person name="Otillar R.P."/>
            <person name="Terry A.Y."/>
            <person name="Boore J.L."/>
            <person name="Grigoriev I.V."/>
            <person name="Lindberg D.R."/>
            <person name="Seaver E.C."/>
            <person name="Weisblat D.A."/>
            <person name="Putnam N.H."/>
            <person name="Rokhsar D.S."/>
        </authorList>
    </citation>
    <scope>NUCLEOTIDE SEQUENCE</scope>
    <source>
        <strain evidence="3 5">I ESC-2004</strain>
    </source>
</reference>
<dbReference type="Gene3D" id="1.20.140.150">
    <property type="match status" value="1"/>
</dbReference>
<keyword evidence="5" id="KW-1185">Reference proteome</keyword>
<feature type="transmembrane region" description="Helical" evidence="2">
    <location>
        <begin position="171"/>
        <end position="192"/>
    </location>
</feature>
<sequence>MPQSFATSSFAMLRQTETQKWEAIAVPRTLMEVLSRFRRLIVYLGIFIFGLVVLVVAVALPYWELGSTNEHRGLWMSCMEGACYAWMSDELNKLGEIPSMCYKVSQTLFLSSVVMAILAVAAYTSWITQHKDHRLMVITCMLCLTSGLTDAAGALVFALWRDDHISYSLSWGFWIAAMSAVVLLVISVVLILDRGIMTRLEHQRVSGPIYGVSPSKTNPAFLGSTNAFNRNSTVSTVGQQADYGQPSNYLLPEGIRQGARSASVGSMEDDPRQPWAAGSGQLF</sequence>
<keyword evidence="2" id="KW-0812">Transmembrane</keyword>
<proteinExistence type="predicted"/>
<reference evidence="4" key="3">
    <citation type="submission" date="2015-06" db="UniProtKB">
        <authorList>
            <consortium name="EnsemblMetazoa"/>
        </authorList>
    </citation>
    <scope>IDENTIFICATION</scope>
</reference>
<gene>
    <name evidence="3" type="ORF">CAPTEDRAFT_219385</name>
</gene>
<feature type="region of interest" description="Disordered" evidence="1">
    <location>
        <begin position="261"/>
        <end position="283"/>
    </location>
</feature>
<feature type="transmembrane region" description="Helical" evidence="2">
    <location>
        <begin position="108"/>
        <end position="128"/>
    </location>
</feature>
<dbReference type="EMBL" id="AMQN01002814">
    <property type="status" value="NOT_ANNOTATED_CDS"/>
    <property type="molecule type" value="Genomic_DNA"/>
</dbReference>
<dbReference type="HOGENOM" id="CLU_984311_0_0_1"/>
<reference evidence="5" key="1">
    <citation type="submission" date="2012-12" db="EMBL/GenBank/DDBJ databases">
        <authorList>
            <person name="Hellsten U."/>
            <person name="Grimwood J."/>
            <person name="Chapman J.A."/>
            <person name="Shapiro H."/>
            <person name="Aerts A."/>
            <person name="Otillar R.P."/>
            <person name="Terry A.Y."/>
            <person name="Boore J.L."/>
            <person name="Simakov O."/>
            <person name="Marletaz F."/>
            <person name="Cho S.-J."/>
            <person name="Edsinger-Gonzales E."/>
            <person name="Havlak P."/>
            <person name="Kuo D.-H."/>
            <person name="Larsson T."/>
            <person name="Lv J."/>
            <person name="Arendt D."/>
            <person name="Savage R."/>
            <person name="Osoegawa K."/>
            <person name="de Jong P."/>
            <person name="Lindberg D.R."/>
            <person name="Seaver E.C."/>
            <person name="Weisblat D.A."/>
            <person name="Putnam N.H."/>
            <person name="Grigoriev I.V."/>
            <person name="Rokhsar D.S."/>
        </authorList>
    </citation>
    <scope>NUCLEOTIDE SEQUENCE</scope>
    <source>
        <strain evidence="5">I ESC-2004</strain>
    </source>
</reference>
<evidence type="ECO:0008006" key="6">
    <source>
        <dbReference type="Google" id="ProtNLM"/>
    </source>
</evidence>
<dbReference type="EMBL" id="KB310082">
    <property type="protein sequence ID" value="ELT92580.1"/>
    <property type="molecule type" value="Genomic_DNA"/>
</dbReference>
<evidence type="ECO:0000256" key="2">
    <source>
        <dbReference type="SAM" id="Phobius"/>
    </source>
</evidence>
<feature type="transmembrane region" description="Helical" evidence="2">
    <location>
        <begin position="40"/>
        <end position="63"/>
    </location>
</feature>
<keyword evidence="2" id="KW-1133">Transmembrane helix</keyword>
<name>R7TNC4_CAPTE</name>